<dbReference type="AlphaFoldDB" id="A0A375ADK0"/>
<organism evidence="1 2">
    <name type="scientific">Dickeya aquatica</name>
    <dbReference type="NCBI Taxonomy" id="1401087"/>
    <lineage>
        <taxon>Bacteria</taxon>
        <taxon>Pseudomonadati</taxon>
        <taxon>Pseudomonadota</taxon>
        <taxon>Gammaproteobacteria</taxon>
        <taxon>Enterobacterales</taxon>
        <taxon>Pectobacteriaceae</taxon>
        <taxon>Dickeya</taxon>
    </lineage>
</organism>
<evidence type="ECO:0000313" key="2">
    <source>
        <dbReference type="Proteomes" id="UP000294820"/>
    </source>
</evidence>
<dbReference type="KEGG" id="daq:DAQ1742_03351"/>
<sequence length="39" mass="4380">MVCTFPNSKTLNDDFCMTVRAGLVKVFFALSNLPDFISH</sequence>
<gene>
    <name evidence="1" type="ORF">DAQ1742_03351</name>
</gene>
<keyword evidence="2" id="KW-1185">Reference proteome</keyword>
<protein>
    <submittedName>
        <fullName evidence="1">Uncharacterized protein</fullName>
    </submittedName>
</protein>
<dbReference type="EMBL" id="LT615367">
    <property type="protein sequence ID" value="SLM64162.1"/>
    <property type="molecule type" value="Genomic_DNA"/>
</dbReference>
<reference evidence="1 2" key="1">
    <citation type="submission" date="2016-09" db="EMBL/GenBank/DDBJ databases">
        <authorList>
            <person name="Reverchon S."/>
            <person name="Nasser W."/>
            <person name="Leonard S."/>
            <person name="Brochier C."/>
            <person name="Duprey A."/>
        </authorList>
    </citation>
    <scope>NUCLEOTIDE SEQUENCE [LARGE SCALE GENOMIC DNA]</scope>
    <source>
        <strain evidence="1 2">174/2</strain>
    </source>
</reference>
<proteinExistence type="predicted"/>
<accession>A0A375ADK0</accession>
<name>A0A375ADK0_9GAMM</name>
<evidence type="ECO:0000313" key="1">
    <source>
        <dbReference type="EMBL" id="SLM64162.1"/>
    </source>
</evidence>
<dbReference type="Proteomes" id="UP000294820">
    <property type="component" value="Chromosome 1"/>
</dbReference>